<protein>
    <submittedName>
        <fullName evidence="2">Uncharacterized protein</fullName>
    </submittedName>
</protein>
<dbReference type="AlphaFoldDB" id="A0A317T8N9"/>
<comment type="caution">
    <text evidence="2">The sequence shown here is derived from an EMBL/GenBank/DDBJ whole genome shotgun (WGS) entry which is preliminary data.</text>
</comment>
<accession>A0A317T8N9</accession>
<gene>
    <name evidence="2" type="ORF">CR164_04230</name>
</gene>
<dbReference type="EMBL" id="PDNZ01000002">
    <property type="protein sequence ID" value="PWW82945.1"/>
    <property type="molecule type" value="Genomic_DNA"/>
</dbReference>
<organism evidence="2 3">
    <name type="scientific">Prosthecochloris marina</name>
    <dbReference type="NCBI Taxonomy" id="2017681"/>
    <lineage>
        <taxon>Bacteria</taxon>
        <taxon>Pseudomonadati</taxon>
        <taxon>Chlorobiota</taxon>
        <taxon>Chlorobiia</taxon>
        <taxon>Chlorobiales</taxon>
        <taxon>Chlorobiaceae</taxon>
        <taxon>Prosthecochloris</taxon>
    </lineage>
</organism>
<dbReference type="OrthoDB" id="597660at2"/>
<keyword evidence="3" id="KW-1185">Reference proteome</keyword>
<evidence type="ECO:0000256" key="1">
    <source>
        <dbReference type="SAM" id="Phobius"/>
    </source>
</evidence>
<evidence type="ECO:0000313" key="3">
    <source>
        <dbReference type="Proteomes" id="UP000246278"/>
    </source>
</evidence>
<keyword evidence="1" id="KW-0812">Transmembrane</keyword>
<sequence length="434" mass="47982">MFSPHPPLVLRNAVLWTICTVCAIFSYAFMPYITQAMSLDKEGKAPVWSASWNSPTELEVTVKNGTRIYAFKGTGQAILSSEQEAGPIRYFDYSIEGMFDANSNTAKESIVVTGSDPVFNPPLEFAGEYSCSADPWLNRNTPCTATYQSRTIPSSWFIPPMRNKILTAEQVAILEKQVADEAKKLVIIEPRQNASYKAESPVLFMIRQNIPHDLTLVPAQKIRLQVEQMEGEEKNIIQDLSASGSNSYWGTSIDMKPGLWRTRAYSIQPEFQHPDNAVWRTFRVTASETLSQPPLQPAIAITSPGNGASFLYGKNIQITLDIPIHLVKPGSLAEVFVSKLHETAPGSWPKTPTTVYSKSWPLSGLSTIQSIPSSALSETGKYRMTAVFYPDGKSGASYGSHKAESTFSITKLQSTLKLAPAFEKPGYQFNNTEK</sequence>
<dbReference type="RefSeq" id="WP_110022660.1">
    <property type="nucleotide sequence ID" value="NZ_PDNZ01000002.1"/>
</dbReference>
<keyword evidence="1" id="KW-0472">Membrane</keyword>
<dbReference type="Proteomes" id="UP000246278">
    <property type="component" value="Unassembled WGS sequence"/>
</dbReference>
<feature type="transmembrane region" description="Helical" evidence="1">
    <location>
        <begin position="13"/>
        <end position="34"/>
    </location>
</feature>
<name>A0A317T8N9_9CHLB</name>
<reference evidence="3" key="1">
    <citation type="submission" date="2017-10" db="EMBL/GenBank/DDBJ databases">
        <authorList>
            <person name="Gaisin V.A."/>
            <person name="Rysina M.S."/>
            <person name="Grouzdev D.S."/>
        </authorList>
    </citation>
    <scope>NUCLEOTIDE SEQUENCE [LARGE SCALE GENOMIC DNA]</scope>
    <source>
        <strain evidence="3">V1</strain>
    </source>
</reference>
<proteinExistence type="predicted"/>
<keyword evidence="1" id="KW-1133">Transmembrane helix</keyword>
<evidence type="ECO:0000313" key="2">
    <source>
        <dbReference type="EMBL" id="PWW82945.1"/>
    </source>
</evidence>